<comment type="subcellular location">
    <subcellularLocation>
        <location evidence="1">Membrane</location>
        <topology evidence="1">Single-pass type II membrane protein</topology>
    </subcellularLocation>
</comment>
<feature type="non-terminal residue" evidence="9">
    <location>
        <position position="113"/>
    </location>
</feature>
<evidence type="ECO:0000259" key="8">
    <source>
        <dbReference type="Pfam" id="PF02434"/>
    </source>
</evidence>
<keyword evidence="2" id="KW-0328">Glycosyltransferase</keyword>
<evidence type="ECO:0000256" key="3">
    <source>
        <dbReference type="ARBA" id="ARBA00022679"/>
    </source>
</evidence>
<organism evidence="9 10">
    <name type="scientific">Adineta steineri</name>
    <dbReference type="NCBI Taxonomy" id="433720"/>
    <lineage>
        <taxon>Eukaryota</taxon>
        <taxon>Metazoa</taxon>
        <taxon>Spiralia</taxon>
        <taxon>Gnathifera</taxon>
        <taxon>Rotifera</taxon>
        <taxon>Eurotatoria</taxon>
        <taxon>Bdelloidea</taxon>
        <taxon>Adinetida</taxon>
        <taxon>Adinetidae</taxon>
        <taxon>Adineta</taxon>
    </lineage>
</organism>
<feature type="domain" description="Fringe-like glycosyltransferase" evidence="8">
    <location>
        <begin position="11"/>
        <end position="113"/>
    </location>
</feature>
<evidence type="ECO:0000313" key="10">
    <source>
        <dbReference type="Proteomes" id="UP000663881"/>
    </source>
</evidence>
<dbReference type="GO" id="GO:0016757">
    <property type="term" value="F:glycosyltransferase activity"/>
    <property type="evidence" value="ECO:0007669"/>
    <property type="project" value="UniProtKB-KW"/>
</dbReference>
<evidence type="ECO:0000256" key="2">
    <source>
        <dbReference type="ARBA" id="ARBA00022676"/>
    </source>
</evidence>
<evidence type="ECO:0000313" key="9">
    <source>
        <dbReference type="EMBL" id="CAF4458939.1"/>
    </source>
</evidence>
<dbReference type="Gene3D" id="3.90.550.50">
    <property type="match status" value="1"/>
</dbReference>
<keyword evidence="5" id="KW-0735">Signal-anchor</keyword>
<reference evidence="9" key="1">
    <citation type="submission" date="2021-02" db="EMBL/GenBank/DDBJ databases">
        <authorList>
            <person name="Nowell W R."/>
        </authorList>
    </citation>
    <scope>NUCLEOTIDE SEQUENCE</scope>
</reference>
<keyword evidence="6" id="KW-1133">Transmembrane helix</keyword>
<accession>A0A820T232</accession>
<evidence type="ECO:0000256" key="6">
    <source>
        <dbReference type="ARBA" id="ARBA00022989"/>
    </source>
</evidence>
<dbReference type="GO" id="GO:0016020">
    <property type="term" value="C:membrane"/>
    <property type="evidence" value="ECO:0007669"/>
    <property type="project" value="UniProtKB-SubCell"/>
</dbReference>
<keyword evidence="3" id="KW-0808">Transferase</keyword>
<comment type="caution">
    <text evidence="9">The sequence shown here is derived from an EMBL/GenBank/DDBJ whole genome shotgun (WGS) entry which is preliminary data.</text>
</comment>
<keyword evidence="7" id="KW-0472">Membrane</keyword>
<gene>
    <name evidence="9" type="ORF">OKA104_LOCUS54578</name>
</gene>
<proteinExistence type="predicted"/>
<evidence type="ECO:0000256" key="7">
    <source>
        <dbReference type="ARBA" id="ARBA00023136"/>
    </source>
</evidence>
<evidence type="ECO:0000256" key="4">
    <source>
        <dbReference type="ARBA" id="ARBA00022692"/>
    </source>
</evidence>
<dbReference type="EMBL" id="CAJOAY010036687">
    <property type="protein sequence ID" value="CAF4458939.1"/>
    <property type="molecule type" value="Genomic_DNA"/>
</dbReference>
<sequence length="113" mass="13421">MSWNNKLHYDLFTNEINETIDNKNERFIITKENTNRGHCHKTFTILNYFHKNKENLQFLIIADDDTLLSVKRLLELIRCFMLSNDIPMVLGERYGYGNYYDYPTGGSGMVFNR</sequence>
<keyword evidence="4" id="KW-0812">Transmembrane</keyword>
<dbReference type="InterPro" id="IPR003378">
    <property type="entry name" value="Fringe-like_glycosylTrfase"/>
</dbReference>
<protein>
    <recommendedName>
        <fullName evidence="8">Fringe-like glycosyltransferase domain-containing protein</fullName>
    </recommendedName>
</protein>
<name>A0A820T232_9BILA</name>
<dbReference type="AlphaFoldDB" id="A0A820T232"/>
<evidence type="ECO:0000256" key="1">
    <source>
        <dbReference type="ARBA" id="ARBA00004606"/>
    </source>
</evidence>
<evidence type="ECO:0000256" key="5">
    <source>
        <dbReference type="ARBA" id="ARBA00022968"/>
    </source>
</evidence>
<dbReference type="Proteomes" id="UP000663881">
    <property type="component" value="Unassembled WGS sequence"/>
</dbReference>
<dbReference type="Pfam" id="PF02434">
    <property type="entry name" value="Fringe"/>
    <property type="match status" value="1"/>
</dbReference>